<evidence type="ECO:0000256" key="7">
    <source>
        <dbReference type="ARBA" id="ARBA00022801"/>
    </source>
</evidence>
<comment type="function">
    <text evidence="2 9 11">Excises uracil residues from the DNA which can arise as a result of misincorporation of dUMP residues by DNA polymerase or due to deamination of cytosine.</text>
</comment>
<keyword evidence="6 9" id="KW-0227">DNA damage</keyword>
<evidence type="ECO:0000256" key="3">
    <source>
        <dbReference type="ARBA" id="ARBA00008184"/>
    </source>
</evidence>
<evidence type="ECO:0000256" key="1">
    <source>
        <dbReference type="ARBA" id="ARBA00001400"/>
    </source>
</evidence>
<gene>
    <name evidence="9" type="primary">ung</name>
    <name evidence="13" type="ORF">CWE13_05670</name>
</gene>
<dbReference type="GO" id="GO:0004844">
    <property type="term" value="F:uracil DNA N-glycosylase activity"/>
    <property type="evidence" value="ECO:0007669"/>
    <property type="project" value="UniProtKB-UniRule"/>
</dbReference>
<dbReference type="PANTHER" id="PTHR11264:SF0">
    <property type="entry name" value="URACIL-DNA GLYCOSYLASE"/>
    <property type="match status" value="1"/>
</dbReference>
<dbReference type="AlphaFoldDB" id="A0A432WUL9"/>
<dbReference type="EMBL" id="PIPP01000002">
    <property type="protein sequence ID" value="RUO37447.1"/>
    <property type="molecule type" value="Genomic_DNA"/>
</dbReference>
<dbReference type="Proteomes" id="UP000286934">
    <property type="component" value="Unassembled WGS sequence"/>
</dbReference>
<dbReference type="GO" id="GO:0097510">
    <property type="term" value="P:base-excision repair, AP site formation via deaminated base removal"/>
    <property type="evidence" value="ECO:0007669"/>
    <property type="project" value="TreeGrafter"/>
</dbReference>
<comment type="similarity">
    <text evidence="3 9 11">Belongs to the uracil-DNA glycosylase (UDG) superfamily. UNG family.</text>
</comment>
<evidence type="ECO:0000256" key="9">
    <source>
        <dbReference type="HAMAP-Rule" id="MF_00148"/>
    </source>
</evidence>
<evidence type="ECO:0000256" key="8">
    <source>
        <dbReference type="ARBA" id="ARBA00023204"/>
    </source>
</evidence>
<evidence type="ECO:0000256" key="6">
    <source>
        <dbReference type="ARBA" id="ARBA00022763"/>
    </source>
</evidence>
<comment type="catalytic activity">
    <reaction evidence="1 9 11">
        <text>Hydrolyzes single-stranded DNA or mismatched double-stranded DNA and polynucleotides, releasing free uracil.</text>
        <dbReference type="EC" id="3.2.2.27"/>
    </reaction>
</comment>
<dbReference type="SUPFAM" id="SSF52141">
    <property type="entry name" value="Uracil-DNA glycosylase-like"/>
    <property type="match status" value="1"/>
</dbReference>
<dbReference type="NCBIfam" id="NF003588">
    <property type="entry name" value="PRK05254.1-1"/>
    <property type="match status" value="1"/>
</dbReference>
<keyword evidence="7 9" id="KW-0378">Hydrolase</keyword>
<dbReference type="SMART" id="SM00986">
    <property type="entry name" value="UDG"/>
    <property type="match status" value="1"/>
</dbReference>
<evidence type="ECO:0000256" key="10">
    <source>
        <dbReference type="PROSITE-ProRule" id="PRU10072"/>
    </source>
</evidence>
<comment type="caution">
    <text evidence="13">The sequence shown here is derived from an EMBL/GenBank/DDBJ whole genome shotgun (WGS) entry which is preliminary data.</text>
</comment>
<evidence type="ECO:0000256" key="2">
    <source>
        <dbReference type="ARBA" id="ARBA00002631"/>
    </source>
</evidence>
<dbReference type="InterPro" id="IPR002043">
    <property type="entry name" value="UDG_fam1"/>
</dbReference>
<dbReference type="FunFam" id="3.40.470.10:FF:000001">
    <property type="entry name" value="Uracil-DNA glycosylase"/>
    <property type="match status" value="1"/>
</dbReference>
<evidence type="ECO:0000256" key="11">
    <source>
        <dbReference type="RuleBase" id="RU003780"/>
    </source>
</evidence>
<feature type="domain" description="Uracil-DNA glycosylase-like" evidence="12">
    <location>
        <begin position="46"/>
        <end position="211"/>
    </location>
</feature>
<dbReference type="OrthoDB" id="9804372at2"/>
<accession>A0A432WUL9</accession>
<dbReference type="GO" id="GO:0005737">
    <property type="term" value="C:cytoplasm"/>
    <property type="evidence" value="ECO:0007669"/>
    <property type="project" value="UniProtKB-SubCell"/>
</dbReference>
<evidence type="ECO:0000313" key="14">
    <source>
        <dbReference type="Proteomes" id="UP000286934"/>
    </source>
</evidence>
<protein>
    <recommendedName>
        <fullName evidence="5 9">Uracil-DNA glycosylase</fullName>
        <shortName evidence="9">UDG</shortName>
        <ecNumber evidence="4 9">3.2.2.27</ecNumber>
    </recommendedName>
</protein>
<dbReference type="SMART" id="SM00987">
    <property type="entry name" value="UreE_C"/>
    <property type="match status" value="1"/>
</dbReference>
<comment type="subcellular location">
    <subcellularLocation>
        <location evidence="9">Cytoplasm</location>
    </subcellularLocation>
</comment>
<dbReference type="RefSeq" id="WP_126807330.1">
    <property type="nucleotide sequence ID" value="NZ_PIPP01000002.1"/>
</dbReference>
<reference evidence="14" key="1">
    <citation type="journal article" date="2018" name="Front. Microbiol.">
        <title>Genome-Based Analysis Reveals the Taxonomy and Diversity of the Family Idiomarinaceae.</title>
        <authorList>
            <person name="Liu Y."/>
            <person name="Lai Q."/>
            <person name="Shao Z."/>
        </authorList>
    </citation>
    <scope>NUCLEOTIDE SEQUENCE [LARGE SCALE GENOMIC DNA]</scope>
    <source>
        <strain evidence="14">AIS</strain>
    </source>
</reference>
<dbReference type="EC" id="3.2.2.27" evidence="4 9"/>
<dbReference type="PANTHER" id="PTHR11264">
    <property type="entry name" value="URACIL-DNA GLYCOSYLASE"/>
    <property type="match status" value="1"/>
</dbReference>
<dbReference type="InterPro" id="IPR036895">
    <property type="entry name" value="Uracil-DNA_glycosylase-like_sf"/>
</dbReference>
<keyword evidence="8 9" id="KW-0234">DNA repair</keyword>
<name>A0A432WUL9_9GAMM</name>
<dbReference type="NCBIfam" id="TIGR00628">
    <property type="entry name" value="ung"/>
    <property type="match status" value="1"/>
</dbReference>
<evidence type="ECO:0000313" key="13">
    <source>
        <dbReference type="EMBL" id="RUO37447.1"/>
    </source>
</evidence>
<dbReference type="Gene3D" id="3.40.470.10">
    <property type="entry name" value="Uracil-DNA glycosylase-like domain"/>
    <property type="match status" value="1"/>
</dbReference>
<feature type="active site" description="Proton acceptor" evidence="9 10">
    <location>
        <position position="61"/>
    </location>
</feature>
<sequence length="235" mass="26540">MVSWQTFIAQEQKQAYFQELQHNLQAERARGVNVYPPENEIFKAFELTPIERVKVVILGQDPYHQPTQAHGLAFSVPRGVKTPPSLKNIYKAILHDYPNSAIPAHGDLQGWAEQGVLLLNTSLTVRENAAGSHAKFGWQQFTQNALKYLAQHHGCAYLLWGKHAQQVAKPIIAESLYSEHAKVLESVHPSPLSAHRGFLTCGHFRNVNQWLEAQGKSPIQWLPEASEESEQYTFL</sequence>
<keyword evidence="14" id="KW-1185">Reference proteome</keyword>
<dbReference type="NCBIfam" id="NF003591">
    <property type="entry name" value="PRK05254.1-4"/>
    <property type="match status" value="1"/>
</dbReference>
<proteinExistence type="inferred from homology"/>
<dbReference type="InterPro" id="IPR005122">
    <property type="entry name" value="Uracil-DNA_glycosylase-like"/>
</dbReference>
<evidence type="ECO:0000256" key="5">
    <source>
        <dbReference type="ARBA" id="ARBA00018429"/>
    </source>
</evidence>
<dbReference type="NCBIfam" id="NF003592">
    <property type="entry name" value="PRK05254.1-5"/>
    <property type="match status" value="1"/>
</dbReference>
<dbReference type="NCBIfam" id="NF003589">
    <property type="entry name" value="PRK05254.1-2"/>
    <property type="match status" value="1"/>
</dbReference>
<dbReference type="InterPro" id="IPR018085">
    <property type="entry name" value="Ura-DNA_Glyclase_AS"/>
</dbReference>
<dbReference type="PROSITE" id="PS00130">
    <property type="entry name" value="U_DNA_GLYCOSYLASE"/>
    <property type="match status" value="1"/>
</dbReference>
<evidence type="ECO:0000256" key="4">
    <source>
        <dbReference type="ARBA" id="ARBA00012030"/>
    </source>
</evidence>
<dbReference type="HAMAP" id="MF_00148">
    <property type="entry name" value="UDG"/>
    <property type="match status" value="1"/>
</dbReference>
<evidence type="ECO:0000259" key="12">
    <source>
        <dbReference type="SMART" id="SM00986"/>
    </source>
</evidence>
<dbReference type="Pfam" id="PF03167">
    <property type="entry name" value="UDG"/>
    <property type="match status" value="1"/>
</dbReference>
<keyword evidence="9" id="KW-0963">Cytoplasm</keyword>
<organism evidence="13 14">
    <name type="scientific">Aliidiomarina shirensis</name>
    <dbReference type="NCBI Taxonomy" id="1048642"/>
    <lineage>
        <taxon>Bacteria</taxon>
        <taxon>Pseudomonadati</taxon>
        <taxon>Pseudomonadota</taxon>
        <taxon>Gammaproteobacteria</taxon>
        <taxon>Alteromonadales</taxon>
        <taxon>Idiomarinaceae</taxon>
        <taxon>Aliidiomarina</taxon>
    </lineage>
</organism>
<dbReference type="CDD" id="cd10027">
    <property type="entry name" value="UDG-F1-like"/>
    <property type="match status" value="1"/>
</dbReference>